<keyword evidence="8" id="KW-1185">Reference proteome</keyword>
<name>Q22CC8_TETTS</name>
<dbReference type="EMBL" id="GG662589">
    <property type="protein sequence ID" value="EAR82938.2"/>
    <property type="molecule type" value="Genomic_DNA"/>
</dbReference>
<keyword evidence="2 6" id="KW-0812">Transmembrane</keyword>
<accession>Q22CC8</accession>
<dbReference type="eggNOG" id="ENOG502QPKQ">
    <property type="taxonomic scope" value="Eukaryota"/>
</dbReference>
<evidence type="ECO:0000256" key="2">
    <source>
        <dbReference type="ARBA" id="ARBA00022692"/>
    </source>
</evidence>
<dbReference type="RefSeq" id="XP_001030601.2">
    <property type="nucleotide sequence ID" value="XM_001030601.3"/>
</dbReference>
<evidence type="ECO:0000256" key="1">
    <source>
        <dbReference type="ARBA" id="ARBA00004141"/>
    </source>
</evidence>
<evidence type="ECO:0000256" key="6">
    <source>
        <dbReference type="SAM" id="Phobius"/>
    </source>
</evidence>
<dbReference type="InterPro" id="IPR006876">
    <property type="entry name" value="LMBR1-like_membr_prot"/>
</dbReference>
<proteinExistence type="predicted"/>
<dbReference type="Proteomes" id="UP000009168">
    <property type="component" value="Unassembled WGS sequence"/>
</dbReference>
<feature type="transmembrane region" description="Helical" evidence="6">
    <location>
        <begin position="78"/>
        <end position="101"/>
    </location>
</feature>
<dbReference type="KEGG" id="tet:TTHERM_01054230"/>
<evidence type="ECO:0000256" key="3">
    <source>
        <dbReference type="ARBA" id="ARBA00022989"/>
    </source>
</evidence>
<dbReference type="PANTHER" id="PTHR31652">
    <property type="entry name" value="LIMR FAMILY PROTEIN DDB_G0283707-RELATED"/>
    <property type="match status" value="1"/>
</dbReference>
<feature type="transmembrane region" description="Helical" evidence="6">
    <location>
        <begin position="319"/>
        <end position="342"/>
    </location>
</feature>
<dbReference type="HOGENOM" id="CLU_026480_2_0_1"/>
<sequence length="609" mass="70524">MDIFLLIMTIIVGVLLIFCNIYILGVYCHPEDKGFGANAYCKLIVVVGFTLSWGQVLMVPLDVSNSRGYGGGFDMMTVWYVIYIIVLVFISFIIPTAQFYYESDDEKSMCERLTQTIAMEFVMILLMGVFQCIFYLFCSQASVPITVLYYGSSVANNGMVNFDYVIPQNYFVTVSQSTQQANLKFNVSLYISIMAFLSFIGYFFLVLFGGMGLSALPIDLLRSYRSRPTFKTSKQAFAKKNQLKEMTQKLIDLSEKIQEDLLEIKYQKGFWARRKMNNKSSAEFQVFSEAVLQLDDEHQLFKMELDIATTNPLIYYAKLLLGFFGIIISLVWWVHILLAVLIKKNGFPIYALLDKMFLKLESIGVSFLAVAFFTMFTLYLLWCTMKGNFKIGIAIPFLFTIHPMRPNETWMNSFLFNLNIILITTVALVQFVSKCFSQYMRYTELDQIYGRQVEYLEFYKYFYTNNVFEIALLCWSGLSAIYFIYKSQEKPKLLLEIEQQKTKMEKQYKGKNEIELQELLIKKGVNKRDIPGQDNDNNDKKSTKGKDKKGKEEKDLEKGKSKEKEKDKDKDKGKSKGKEKAETEMSVYDFYDNEAEKNKSKKGDSKKKK</sequence>
<evidence type="ECO:0000256" key="5">
    <source>
        <dbReference type="SAM" id="MobiDB-lite"/>
    </source>
</evidence>
<dbReference type="GeneID" id="7836344"/>
<evidence type="ECO:0000313" key="7">
    <source>
        <dbReference type="EMBL" id="EAR82938.2"/>
    </source>
</evidence>
<feature type="transmembrane region" description="Helical" evidence="6">
    <location>
        <begin position="467"/>
        <end position="485"/>
    </location>
</feature>
<keyword evidence="3 6" id="KW-1133">Transmembrane helix</keyword>
<keyword evidence="4 6" id="KW-0472">Membrane</keyword>
<feature type="transmembrane region" description="Helical" evidence="6">
    <location>
        <begin position="39"/>
        <end position="58"/>
    </location>
</feature>
<dbReference type="PANTHER" id="PTHR31652:SF0">
    <property type="entry name" value="LIMR FAMILY PROTEIN DDB_G0283707-RELATED"/>
    <property type="match status" value="1"/>
</dbReference>
<dbReference type="Pfam" id="PF04791">
    <property type="entry name" value="LMBR1"/>
    <property type="match status" value="1"/>
</dbReference>
<reference evidence="8" key="1">
    <citation type="journal article" date="2006" name="PLoS Biol.">
        <title>Macronuclear genome sequence of the ciliate Tetrahymena thermophila, a model eukaryote.</title>
        <authorList>
            <person name="Eisen J.A."/>
            <person name="Coyne R.S."/>
            <person name="Wu M."/>
            <person name="Wu D."/>
            <person name="Thiagarajan M."/>
            <person name="Wortman J.R."/>
            <person name="Badger J.H."/>
            <person name="Ren Q."/>
            <person name="Amedeo P."/>
            <person name="Jones K.M."/>
            <person name="Tallon L.J."/>
            <person name="Delcher A.L."/>
            <person name="Salzberg S.L."/>
            <person name="Silva J.C."/>
            <person name="Haas B.J."/>
            <person name="Majoros W.H."/>
            <person name="Farzad M."/>
            <person name="Carlton J.M."/>
            <person name="Smith R.K. Jr."/>
            <person name="Garg J."/>
            <person name="Pearlman R.E."/>
            <person name="Karrer K.M."/>
            <person name="Sun L."/>
            <person name="Manning G."/>
            <person name="Elde N.C."/>
            <person name="Turkewitz A.P."/>
            <person name="Asai D.J."/>
            <person name="Wilkes D.E."/>
            <person name="Wang Y."/>
            <person name="Cai H."/>
            <person name="Collins K."/>
            <person name="Stewart B.A."/>
            <person name="Lee S.R."/>
            <person name="Wilamowska K."/>
            <person name="Weinberg Z."/>
            <person name="Ruzzo W.L."/>
            <person name="Wloga D."/>
            <person name="Gaertig J."/>
            <person name="Frankel J."/>
            <person name="Tsao C.-C."/>
            <person name="Gorovsky M.A."/>
            <person name="Keeling P.J."/>
            <person name="Waller R.F."/>
            <person name="Patron N.J."/>
            <person name="Cherry J.M."/>
            <person name="Stover N.A."/>
            <person name="Krieger C.J."/>
            <person name="del Toro C."/>
            <person name="Ryder H.F."/>
            <person name="Williamson S.C."/>
            <person name="Barbeau R.A."/>
            <person name="Hamilton E.P."/>
            <person name="Orias E."/>
        </authorList>
    </citation>
    <scope>NUCLEOTIDE SEQUENCE [LARGE SCALE GENOMIC DNA]</scope>
    <source>
        <strain evidence="8">SB210</strain>
    </source>
</reference>
<feature type="transmembrane region" description="Helical" evidence="6">
    <location>
        <begin position="362"/>
        <end position="382"/>
    </location>
</feature>
<evidence type="ECO:0000313" key="8">
    <source>
        <dbReference type="Proteomes" id="UP000009168"/>
    </source>
</evidence>
<feature type="transmembrane region" description="Helical" evidence="6">
    <location>
        <begin position="189"/>
        <end position="216"/>
    </location>
</feature>
<dbReference type="GO" id="GO:0016020">
    <property type="term" value="C:membrane"/>
    <property type="evidence" value="ECO:0007669"/>
    <property type="project" value="UniProtKB-SubCell"/>
</dbReference>
<feature type="transmembrane region" description="Helical" evidence="6">
    <location>
        <begin position="121"/>
        <end position="150"/>
    </location>
</feature>
<feature type="transmembrane region" description="Helical" evidence="6">
    <location>
        <begin position="414"/>
        <end position="433"/>
    </location>
</feature>
<dbReference type="AlphaFoldDB" id="Q22CC8"/>
<comment type="subcellular location">
    <subcellularLocation>
        <location evidence="1">Membrane</location>
        <topology evidence="1">Multi-pass membrane protein</topology>
    </subcellularLocation>
</comment>
<feature type="transmembrane region" description="Helical" evidence="6">
    <location>
        <begin position="6"/>
        <end position="27"/>
    </location>
</feature>
<feature type="compositionally biased region" description="Basic and acidic residues" evidence="5">
    <location>
        <begin position="594"/>
        <end position="603"/>
    </location>
</feature>
<feature type="region of interest" description="Disordered" evidence="5">
    <location>
        <begin position="527"/>
        <end position="609"/>
    </location>
</feature>
<dbReference type="STRING" id="312017.Q22CC8"/>
<organism evidence="7 8">
    <name type="scientific">Tetrahymena thermophila (strain SB210)</name>
    <dbReference type="NCBI Taxonomy" id="312017"/>
    <lineage>
        <taxon>Eukaryota</taxon>
        <taxon>Sar</taxon>
        <taxon>Alveolata</taxon>
        <taxon>Ciliophora</taxon>
        <taxon>Intramacronucleata</taxon>
        <taxon>Oligohymenophorea</taxon>
        <taxon>Hymenostomatida</taxon>
        <taxon>Tetrahymenina</taxon>
        <taxon>Tetrahymenidae</taxon>
        <taxon>Tetrahymena</taxon>
    </lineage>
</organism>
<feature type="compositionally biased region" description="Basic and acidic residues" evidence="5">
    <location>
        <begin position="527"/>
        <end position="583"/>
    </location>
</feature>
<gene>
    <name evidence="7" type="ORF">TTHERM_01054230</name>
</gene>
<evidence type="ECO:0000256" key="4">
    <source>
        <dbReference type="ARBA" id="ARBA00023136"/>
    </source>
</evidence>
<dbReference type="OrthoDB" id="73273at2759"/>
<protein>
    <submittedName>
        <fullName evidence="7">LMBR1-like motif protein</fullName>
    </submittedName>
</protein>
<dbReference type="InParanoid" id="Q22CC8"/>